<feature type="binding site" evidence="3">
    <location>
        <position position="150"/>
    </location>
    <ligand>
        <name>Mg(2+)</name>
        <dbReference type="ChEBI" id="CHEBI:18420"/>
    </ligand>
</feature>
<accession>A0A2X1XW92</accession>
<feature type="binding site" evidence="3">
    <location>
        <position position="317"/>
    </location>
    <ligand>
        <name>Zn(2+)</name>
        <dbReference type="ChEBI" id="CHEBI:29105"/>
        <label>2</label>
    </ligand>
</feature>
<feature type="binding site" evidence="3">
    <location>
        <position position="279"/>
    </location>
    <ligand>
        <name>Zn(2+)</name>
        <dbReference type="ChEBI" id="CHEBI:29105"/>
        <label>2</label>
    </ligand>
</feature>
<dbReference type="PRINTS" id="PR00113">
    <property type="entry name" value="ALKPHPHTASE"/>
</dbReference>
<dbReference type="PANTHER" id="PTHR11596">
    <property type="entry name" value="ALKALINE PHOSPHATASE"/>
    <property type="match status" value="1"/>
</dbReference>
<keyword evidence="1" id="KW-0597">Phosphoprotein</keyword>
<comment type="cofactor">
    <cofactor evidence="3">
        <name>Zn(2+)</name>
        <dbReference type="ChEBI" id="CHEBI:29105"/>
    </cofactor>
    <text evidence="3">Binds 2 Zn(2+) ions.</text>
</comment>
<dbReference type="InterPro" id="IPR017850">
    <property type="entry name" value="Alkaline_phosphatase_core_sf"/>
</dbReference>
<feature type="signal peptide" evidence="5">
    <location>
        <begin position="1"/>
        <end position="24"/>
    </location>
</feature>
<dbReference type="RefSeq" id="WP_112889593.1">
    <property type="nucleotide sequence ID" value="NZ_CP068103.1"/>
</dbReference>
<evidence type="ECO:0000256" key="4">
    <source>
        <dbReference type="RuleBase" id="RU003946"/>
    </source>
</evidence>
<keyword evidence="6" id="KW-0378">Hydrolase</keyword>
<proteinExistence type="inferred from homology"/>
<feature type="chain" id="PRO_5016068145" evidence="5">
    <location>
        <begin position="25"/>
        <end position="538"/>
    </location>
</feature>
<dbReference type="SMART" id="SM00098">
    <property type="entry name" value="alkPPc"/>
    <property type="match status" value="1"/>
</dbReference>
<comment type="similarity">
    <text evidence="4">Belongs to the alkaline phosphatase family.</text>
</comment>
<dbReference type="AlphaFoldDB" id="A0A2X1XW92"/>
<reference evidence="6 7" key="1">
    <citation type="submission" date="2018-06" db="EMBL/GenBank/DDBJ databases">
        <authorList>
            <consortium name="Pathogen Informatics"/>
            <person name="Doyle S."/>
        </authorList>
    </citation>
    <scope>NUCLEOTIDE SEQUENCE [LARGE SCALE GENOMIC DNA]</scope>
    <source>
        <strain evidence="6 7">NCTC13076</strain>
    </source>
</reference>
<keyword evidence="5" id="KW-0732">Signal</keyword>
<gene>
    <name evidence="6" type="primary">phoA</name>
    <name evidence="6" type="ORF">NCTC13076_00803</name>
</gene>
<organism evidence="6 7">
    <name type="scientific">Peptoniphilus harei</name>
    <dbReference type="NCBI Taxonomy" id="54005"/>
    <lineage>
        <taxon>Bacteria</taxon>
        <taxon>Bacillati</taxon>
        <taxon>Bacillota</taxon>
        <taxon>Tissierellia</taxon>
        <taxon>Tissierellales</taxon>
        <taxon>Peptoniphilaceae</taxon>
        <taxon>Peptoniphilus</taxon>
    </lineage>
</organism>
<feature type="binding site" evidence="3">
    <location>
        <position position="41"/>
    </location>
    <ligand>
        <name>Zn(2+)</name>
        <dbReference type="ChEBI" id="CHEBI:29105"/>
        <label>2</label>
    </ligand>
</feature>
<keyword evidence="3" id="KW-0862">Zinc</keyword>
<feature type="binding site" evidence="3">
    <location>
        <position position="148"/>
    </location>
    <ligand>
        <name>Mg(2+)</name>
        <dbReference type="ChEBI" id="CHEBI:18420"/>
    </ligand>
</feature>
<dbReference type="EC" id="3.1.3.1" evidence="6"/>
<dbReference type="GeneID" id="83862309"/>
<feature type="binding site" evidence="3">
    <location>
        <position position="41"/>
    </location>
    <ligand>
        <name>Mg(2+)</name>
        <dbReference type="ChEBI" id="CHEBI:18420"/>
    </ligand>
</feature>
<keyword evidence="3" id="KW-0460">Magnesium</keyword>
<sequence length="538" mass="58911">MNKLKKALSISLALVTLAPSLVFAQEKDFGSAKNVIVMIPDGMSVEALTTARWMTKDKKFVMDDMATGLVRTNNANTPMADSAPAATAMATGIKTESPFVGSYPSKDGMPGFSNFDKERAKQPIANVLEGAKRSGRSTGIVSTSNIQHATPADFSAHNPDRNNYEDLGEQQVYQDMDLVLGAGSTYLSKETRKDKEDLISEIKTRGYDYVTTKEGLEGSKGNKLWGLFEDKSFPYEIDRDKTTKPSLAEMTDKALEVLSTNDKGFFLMVEGSEVDWAAHANDPVALIHEIKAFDDAVKVAKDFADEKGDTVILIAADHGTGGITFGHRNISKGYDKAPLDEFTKIISSAKISVTKAAEEVKEDKSNVGEVMEKHFGIKNLTEEELNLIKTEKDTGSAMGRVISARSHIAWTTGGHVGGDVGLYSYSTTKDAKRLIGTVHNYEIGRYVEDVLDIDLDKLTEELYQPIRRGFEEKGAKVEFKVKGPNDYEAIVTKGSDKIIFPVSKNYAIKNGEKVELGGLTIYSTRAVYVPQTAFDLVK</sequence>
<feature type="binding site" evidence="3">
    <location>
        <position position="415"/>
    </location>
    <ligand>
        <name>Zn(2+)</name>
        <dbReference type="ChEBI" id="CHEBI:29105"/>
        <label>2</label>
    </ligand>
</feature>
<feature type="binding site" evidence="3">
    <location>
        <position position="275"/>
    </location>
    <ligand>
        <name>Zn(2+)</name>
        <dbReference type="ChEBI" id="CHEBI:29105"/>
        <label>2</label>
    </ligand>
</feature>
<feature type="binding site" evidence="3">
    <location>
        <position position="270"/>
    </location>
    <ligand>
        <name>Mg(2+)</name>
        <dbReference type="ChEBI" id="CHEBI:18420"/>
    </ligand>
</feature>
<keyword evidence="3" id="KW-0479">Metal-binding</keyword>
<evidence type="ECO:0000256" key="1">
    <source>
        <dbReference type="ARBA" id="ARBA00022553"/>
    </source>
</evidence>
<evidence type="ECO:0000256" key="5">
    <source>
        <dbReference type="SAM" id="SignalP"/>
    </source>
</evidence>
<dbReference type="CDD" id="cd16012">
    <property type="entry name" value="ALP"/>
    <property type="match status" value="1"/>
</dbReference>
<name>A0A2X1XW92_9FIRM</name>
<feature type="binding site" evidence="3">
    <location>
        <position position="318"/>
    </location>
    <ligand>
        <name>Zn(2+)</name>
        <dbReference type="ChEBI" id="CHEBI:29105"/>
        <label>2</label>
    </ligand>
</feature>
<dbReference type="SUPFAM" id="SSF53649">
    <property type="entry name" value="Alkaline phosphatase-like"/>
    <property type="match status" value="1"/>
</dbReference>
<dbReference type="Proteomes" id="UP000250070">
    <property type="component" value="Unassembled WGS sequence"/>
</dbReference>
<dbReference type="Pfam" id="PF00245">
    <property type="entry name" value="Alk_phosphatase"/>
    <property type="match status" value="1"/>
</dbReference>
<dbReference type="OrthoDB" id="9794455at2"/>
<dbReference type="EMBL" id="UATM01000032">
    <property type="protein sequence ID" value="SPY46909.1"/>
    <property type="molecule type" value="Genomic_DNA"/>
</dbReference>
<protein>
    <submittedName>
        <fullName evidence="6">Alkaline phosphatase 4</fullName>
        <ecNumber evidence="6">3.1.3.1</ecNumber>
    </submittedName>
</protein>
<dbReference type="Gene3D" id="1.10.60.40">
    <property type="match status" value="1"/>
</dbReference>
<evidence type="ECO:0000313" key="6">
    <source>
        <dbReference type="EMBL" id="SPY46909.1"/>
    </source>
</evidence>
<dbReference type="GO" id="GO:0004035">
    <property type="term" value="F:alkaline phosphatase activity"/>
    <property type="evidence" value="ECO:0007669"/>
    <property type="project" value="UniProtKB-EC"/>
</dbReference>
<evidence type="ECO:0000313" key="7">
    <source>
        <dbReference type="Proteomes" id="UP000250070"/>
    </source>
</evidence>
<comment type="cofactor">
    <cofactor evidence="3">
        <name>Mg(2+)</name>
        <dbReference type="ChEBI" id="CHEBI:18420"/>
    </cofactor>
    <text evidence="3">Binds 1 Mg(2+) ion.</text>
</comment>
<dbReference type="InterPro" id="IPR001952">
    <property type="entry name" value="Alkaline_phosphatase"/>
</dbReference>
<dbReference type="GO" id="GO:0046872">
    <property type="term" value="F:metal ion binding"/>
    <property type="evidence" value="ECO:0007669"/>
    <property type="project" value="UniProtKB-KW"/>
</dbReference>
<dbReference type="Gene3D" id="3.40.720.10">
    <property type="entry name" value="Alkaline Phosphatase, subunit A"/>
    <property type="match status" value="1"/>
</dbReference>
<dbReference type="PANTHER" id="PTHR11596:SF5">
    <property type="entry name" value="ALKALINE PHOSPHATASE"/>
    <property type="match status" value="1"/>
</dbReference>
<feature type="active site" description="Phosphoserine intermediate" evidence="2">
    <location>
        <position position="82"/>
    </location>
</feature>
<evidence type="ECO:0000256" key="3">
    <source>
        <dbReference type="PIRSR" id="PIRSR601952-2"/>
    </source>
</evidence>
<evidence type="ECO:0000256" key="2">
    <source>
        <dbReference type="PIRSR" id="PIRSR601952-1"/>
    </source>
</evidence>